<reference evidence="3 4" key="1">
    <citation type="journal article" date="2009" name="Appl. Environ. Microbiol.">
        <title>Community genomic and proteomic analyses of chemoautotrophic iron-oxidizing "Leptospirillum rubarum" (Group II) and "Leptospirillum ferrodiazotrophum" (Group III) bacteria in acid mine drainage biofilms.</title>
        <authorList>
            <person name="Goltsman D.S."/>
            <person name="Denef V.J."/>
            <person name="Singer S.W."/>
            <person name="VerBerkmoes N.C."/>
            <person name="Lefsrud M."/>
            <person name="Mueller R.S."/>
            <person name="Dick G.J."/>
            <person name="Sun C.L."/>
            <person name="Wheeler K.E."/>
            <person name="Zemla A."/>
            <person name="Baker B.J."/>
            <person name="Hauser L."/>
            <person name="Land M."/>
            <person name="Shah M.B."/>
            <person name="Thelen M.P."/>
            <person name="Hettich R.L."/>
            <person name="Banfield J.F."/>
        </authorList>
    </citation>
    <scope>NUCLEOTIDE SEQUENCE [LARGE SCALE GENOMIC DNA]</scope>
</reference>
<protein>
    <recommendedName>
        <fullName evidence="2">Antitoxin</fullName>
    </recommendedName>
</protein>
<dbReference type="PANTHER" id="PTHR35377">
    <property type="entry name" value="ANTITOXIN VAPB49-RELATED-RELATED"/>
    <property type="match status" value="1"/>
</dbReference>
<dbReference type="EMBL" id="GG693877">
    <property type="protein sequence ID" value="EES52485.1"/>
    <property type="molecule type" value="Genomic_DNA"/>
</dbReference>
<dbReference type="SUPFAM" id="SSF143120">
    <property type="entry name" value="YefM-like"/>
    <property type="match status" value="1"/>
</dbReference>
<dbReference type="NCBIfam" id="TIGR01552">
    <property type="entry name" value="phd_fam"/>
    <property type="match status" value="1"/>
</dbReference>
<dbReference type="PANTHER" id="PTHR35377:SF4">
    <property type="entry name" value="PREVENT-HOST-DEATH FAMILY PROTEIN"/>
    <property type="match status" value="1"/>
</dbReference>
<dbReference type="Gene3D" id="3.40.1620.10">
    <property type="entry name" value="YefM-like domain"/>
    <property type="match status" value="1"/>
</dbReference>
<dbReference type="Proteomes" id="UP000009374">
    <property type="component" value="Unassembled WGS sequence"/>
</dbReference>
<accession>C6HY40</accession>
<name>C6HY40_9BACT</name>
<comment type="function">
    <text evidence="2">Antitoxin component of a type II toxin-antitoxin (TA) system.</text>
</comment>
<evidence type="ECO:0000256" key="2">
    <source>
        <dbReference type="RuleBase" id="RU362080"/>
    </source>
</evidence>
<gene>
    <name evidence="3" type="ORF">UBAL3_94170089a</name>
</gene>
<sequence>MAQLNIAEAKAHFSEIVRRAARGEEIVIAKDNHPLVRLVPVQGNEGDRVPGSAKHHIVSVSPDFAGTLEDFKDYM</sequence>
<dbReference type="InterPro" id="IPR036165">
    <property type="entry name" value="YefM-like_sf"/>
</dbReference>
<proteinExistence type="inferred from homology"/>
<dbReference type="AlphaFoldDB" id="C6HY40"/>
<dbReference type="InterPro" id="IPR006442">
    <property type="entry name" value="Antitoxin_Phd/YefM"/>
</dbReference>
<organism evidence="3 4">
    <name type="scientific">Leptospirillum ferrodiazotrophum</name>
    <dbReference type="NCBI Taxonomy" id="412449"/>
    <lineage>
        <taxon>Bacteria</taxon>
        <taxon>Pseudomonadati</taxon>
        <taxon>Nitrospirota</taxon>
        <taxon>Nitrospiria</taxon>
        <taxon>Nitrospirales</taxon>
        <taxon>Nitrospiraceae</taxon>
        <taxon>Leptospirillum</taxon>
    </lineage>
</organism>
<evidence type="ECO:0000313" key="3">
    <source>
        <dbReference type="EMBL" id="EES52485.1"/>
    </source>
</evidence>
<keyword evidence="4" id="KW-1185">Reference proteome</keyword>
<dbReference type="InterPro" id="IPR051416">
    <property type="entry name" value="phD-YefM_TA_antitoxins"/>
</dbReference>
<comment type="similarity">
    <text evidence="1 2">Belongs to the phD/YefM antitoxin family.</text>
</comment>
<evidence type="ECO:0000313" key="4">
    <source>
        <dbReference type="Proteomes" id="UP000009374"/>
    </source>
</evidence>
<dbReference type="Pfam" id="PF02604">
    <property type="entry name" value="PhdYeFM_antitox"/>
    <property type="match status" value="1"/>
</dbReference>
<evidence type="ECO:0000256" key="1">
    <source>
        <dbReference type="ARBA" id="ARBA00009981"/>
    </source>
</evidence>